<evidence type="ECO:0000256" key="6">
    <source>
        <dbReference type="SAM" id="MobiDB-lite"/>
    </source>
</evidence>
<feature type="region of interest" description="Disordered" evidence="6">
    <location>
        <begin position="542"/>
        <end position="588"/>
    </location>
</feature>
<feature type="active site" description="Nucleophile" evidence="5">
    <location>
        <position position="278"/>
    </location>
</feature>
<evidence type="ECO:0000256" key="1">
    <source>
        <dbReference type="ARBA" id="ARBA00022801"/>
    </source>
</evidence>
<dbReference type="GO" id="GO:0016042">
    <property type="term" value="P:lipid catabolic process"/>
    <property type="evidence" value="ECO:0007669"/>
    <property type="project" value="UniProtKB-KW"/>
</dbReference>
<dbReference type="EMBL" id="JANBVN010000062">
    <property type="protein sequence ID" value="KAJ9151591.1"/>
    <property type="molecule type" value="Genomic_DNA"/>
</dbReference>
<feature type="active site" description="Charge relay system" evidence="5">
    <location>
        <position position="420"/>
    </location>
</feature>
<keyword evidence="1 4" id="KW-0378">Hydrolase</keyword>
<protein>
    <recommendedName>
        <fullName evidence="4">Putative phospholipase</fullName>
        <ecNumber evidence="4">3.1.1.47</ecNumber>
    </recommendedName>
</protein>
<dbReference type="PANTHER" id="PTHR10272">
    <property type="entry name" value="PLATELET-ACTIVATING FACTOR ACETYLHYDROLASE"/>
    <property type="match status" value="1"/>
</dbReference>
<reference evidence="7" key="1">
    <citation type="submission" date="2022-07" db="EMBL/GenBank/DDBJ databases">
        <title>Fungi with potential for degradation of polypropylene.</title>
        <authorList>
            <person name="Gostincar C."/>
        </authorList>
    </citation>
    <scope>NUCLEOTIDE SEQUENCE</scope>
    <source>
        <strain evidence="7">EXF-13287</strain>
    </source>
</reference>
<sequence>MAAASQKLSSYLSRLNPIPGFPEYTGPYKVGTVDVEIPISELDPASPAPEDASHIQTVLFRVFYPTTPDANGKRITWLPAPQRLHVSAYTQFLGIGPMVASVLSFLPRHMNYISIPVHKNAPLETPPTDIPNGRWPVMVFDHGLGGSRNAYSHAAGSLAAHGVVVFCPEHRDGSAVLSLVRNPKAQDRYFRRNTQQAVPYVRIGHTQTPEVWRARDKQIRIRCWELGLSMEALVGLDTGVGHIIESNMNGTTPVSALQQFHGKLDVHEPGKIIFGGHSFGAATVVQLLKSTYYADRDEVKSMEEPVFTPRPDSAIRKQITERNPTILLDMWCFPLVSKTVAPLLDLPLPAYADVPTAPGGAAILVVESETFFKWTEHLHTKARILSPNPKASVVSAADFERPSGVRLPEPNVFYVKNSAHLNQSDFGVLFPWLCKKVFGSDAPERALRLNLRAALQFLRINDVPVSRTWAGDLVEGAHVDKLDAGNKADPGASKDSEDGIVDDKAILDRKVDGPIEAWSWIDIIGLGGQAAKTELELAAAGEEGQKFMPENKDAERQMEGEMEPGATAPGTLEAETVGTVEQPVAASA</sequence>
<keyword evidence="3 4" id="KW-0443">Lipid metabolism</keyword>
<comment type="catalytic activity">
    <reaction evidence="4">
        <text>a 1-O-alkyl-2-acetyl-sn-glycero-3-phosphocholine + H2O = a 1-O-alkyl-sn-glycero-3-phosphocholine + acetate + H(+)</text>
        <dbReference type="Rhea" id="RHEA:17777"/>
        <dbReference type="ChEBI" id="CHEBI:15377"/>
        <dbReference type="ChEBI" id="CHEBI:15378"/>
        <dbReference type="ChEBI" id="CHEBI:30089"/>
        <dbReference type="ChEBI" id="CHEBI:30909"/>
        <dbReference type="ChEBI" id="CHEBI:36707"/>
        <dbReference type="EC" id="3.1.1.47"/>
    </reaction>
</comment>
<organism evidence="7 8">
    <name type="scientific">Coniochaeta hoffmannii</name>
    <dbReference type="NCBI Taxonomy" id="91930"/>
    <lineage>
        <taxon>Eukaryota</taxon>
        <taxon>Fungi</taxon>
        <taxon>Dikarya</taxon>
        <taxon>Ascomycota</taxon>
        <taxon>Pezizomycotina</taxon>
        <taxon>Sordariomycetes</taxon>
        <taxon>Sordariomycetidae</taxon>
        <taxon>Coniochaetales</taxon>
        <taxon>Coniochaetaceae</taxon>
        <taxon>Coniochaeta</taxon>
    </lineage>
</organism>
<dbReference type="Pfam" id="PF03403">
    <property type="entry name" value="PAF-AH_p_II"/>
    <property type="match status" value="1"/>
</dbReference>
<evidence type="ECO:0000256" key="2">
    <source>
        <dbReference type="ARBA" id="ARBA00022963"/>
    </source>
</evidence>
<dbReference type="EC" id="3.1.1.47" evidence="4"/>
<dbReference type="Proteomes" id="UP001174691">
    <property type="component" value="Unassembled WGS sequence"/>
</dbReference>
<dbReference type="Gene3D" id="3.40.50.1820">
    <property type="entry name" value="alpha/beta hydrolase"/>
    <property type="match status" value="1"/>
</dbReference>
<name>A0AA38VUL6_9PEZI</name>
<dbReference type="SUPFAM" id="SSF53474">
    <property type="entry name" value="alpha/beta-Hydrolases"/>
    <property type="match status" value="1"/>
</dbReference>
<dbReference type="InterPro" id="IPR029058">
    <property type="entry name" value="AB_hydrolase_fold"/>
</dbReference>
<dbReference type="PIRSF" id="PIRSF018169">
    <property type="entry name" value="PAF_acetylhydrolase"/>
    <property type="match status" value="1"/>
</dbReference>
<proteinExistence type="inferred from homology"/>
<dbReference type="InterPro" id="IPR016715">
    <property type="entry name" value="PAF_acetylhydro_eukaryote"/>
</dbReference>
<keyword evidence="8" id="KW-1185">Reference proteome</keyword>
<evidence type="ECO:0000256" key="3">
    <source>
        <dbReference type="ARBA" id="ARBA00023098"/>
    </source>
</evidence>
<feature type="compositionally biased region" description="Basic and acidic residues" evidence="6">
    <location>
        <begin position="543"/>
        <end position="559"/>
    </location>
</feature>
<evidence type="ECO:0000256" key="5">
    <source>
        <dbReference type="PIRSR" id="PIRSR018169-1"/>
    </source>
</evidence>
<comment type="caution">
    <text evidence="7">The sequence shown here is derived from an EMBL/GenBank/DDBJ whole genome shotgun (WGS) entry which is preliminary data.</text>
</comment>
<evidence type="ECO:0000313" key="8">
    <source>
        <dbReference type="Proteomes" id="UP001174691"/>
    </source>
</evidence>
<accession>A0AA38VUL6</accession>
<keyword evidence="2 4" id="KW-0442">Lipid degradation</keyword>
<dbReference type="AlphaFoldDB" id="A0AA38VUL6"/>
<gene>
    <name evidence="7" type="ORF">NKR19_g4837</name>
</gene>
<comment type="similarity">
    <text evidence="4">Belongs to the serine esterase family.</text>
</comment>
<evidence type="ECO:0000256" key="4">
    <source>
        <dbReference type="PIRNR" id="PIRNR018169"/>
    </source>
</evidence>
<feature type="active site" description="Charge relay system" evidence="5">
    <location>
        <position position="329"/>
    </location>
</feature>
<dbReference type="GO" id="GO:0003847">
    <property type="term" value="F:1-alkyl-2-acetylglycerophosphocholine esterase activity"/>
    <property type="evidence" value="ECO:0007669"/>
    <property type="project" value="UniProtKB-UniRule"/>
</dbReference>
<evidence type="ECO:0000313" key="7">
    <source>
        <dbReference type="EMBL" id="KAJ9151591.1"/>
    </source>
</evidence>
<dbReference type="PANTHER" id="PTHR10272:SF7">
    <property type="entry name" value="PHOSPHOLIPASE-RELATED"/>
    <property type="match status" value="1"/>
</dbReference>